<keyword evidence="1" id="KW-0378">Hydrolase</keyword>
<comment type="caution">
    <text evidence="1">The sequence shown here is derived from an EMBL/GenBank/DDBJ whole genome shotgun (WGS) entry which is preliminary data.</text>
</comment>
<dbReference type="EC" id="3.1.4.12" evidence="1"/>
<reference evidence="1" key="1">
    <citation type="submission" date="2022-04" db="EMBL/GenBank/DDBJ databases">
        <title>Genome of the entomopathogenic fungus Entomophthora muscae.</title>
        <authorList>
            <person name="Elya C."/>
            <person name="Lovett B.R."/>
            <person name="Lee E."/>
            <person name="Macias A.M."/>
            <person name="Hajek A.E."/>
            <person name="De Bivort B.L."/>
            <person name="Kasson M.T."/>
            <person name="De Fine Licht H.H."/>
            <person name="Stajich J.E."/>
        </authorList>
    </citation>
    <scope>NUCLEOTIDE SEQUENCE</scope>
    <source>
        <strain evidence="1">Berkeley</strain>
    </source>
</reference>
<evidence type="ECO:0000313" key="2">
    <source>
        <dbReference type="Proteomes" id="UP001165960"/>
    </source>
</evidence>
<proteinExistence type="predicted"/>
<accession>A0ACC2S5N1</accession>
<protein>
    <submittedName>
        <fullName evidence="1">Sphingomyelin phosphodiesterase</fullName>
        <ecNumber evidence="1">3.1.4.12</ecNumber>
    </submittedName>
</protein>
<name>A0ACC2S5N1_9FUNG</name>
<organism evidence="1 2">
    <name type="scientific">Entomophthora muscae</name>
    <dbReference type="NCBI Taxonomy" id="34485"/>
    <lineage>
        <taxon>Eukaryota</taxon>
        <taxon>Fungi</taxon>
        <taxon>Fungi incertae sedis</taxon>
        <taxon>Zoopagomycota</taxon>
        <taxon>Entomophthoromycotina</taxon>
        <taxon>Entomophthoromycetes</taxon>
        <taxon>Entomophthorales</taxon>
        <taxon>Entomophthoraceae</taxon>
        <taxon>Entomophthora</taxon>
    </lineage>
</organism>
<sequence length="347" mass="38989">MKIVVGLLIGLHAFSSNDILLRGEAFIEKLDAFYQRSLNPFAVFQTPNPSEYEDLFFEFTSFVNSTSRVIAEGGFTGCASCKNSLSTIKSAARFSFLKPVIFEAAYEVCRIRGIPREVCRGALHLYAPWFLKVLEDTDLKSKTQKFLPQLLCFSLDNTCEYPEEIVPDTLVFPPHKQVSVPKKERSNSKHLRILHLSDLHIDHKYTPGSEADCGLPICCRTIKISDIKRPANVWGDYNCDLAPSMLKSMLDYIKTLPPLDLVIFTGDIPAHDVWNQTVATSTAIETATFKLLKSVFSPMNIPVIPAIGNHETVPANNFSVGLGNHYAISFDSDYLLQGYRYTQHLQR</sequence>
<keyword evidence="2" id="KW-1185">Reference proteome</keyword>
<evidence type="ECO:0000313" key="1">
    <source>
        <dbReference type="EMBL" id="KAJ9057527.1"/>
    </source>
</evidence>
<gene>
    <name evidence="1" type="primary">SMPD1_3</name>
    <name evidence="1" type="ORF">DSO57_1021851</name>
</gene>
<dbReference type="EMBL" id="QTSX02005787">
    <property type="protein sequence ID" value="KAJ9057527.1"/>
    <property type="molecule type" value="Genomic_DNA"/>
</dbReference>
<dbReference type="Proteomes" id="UP001165960">
    <property type="component" value="Unassembled WGS sequence"/>
</dbReference>